<dbReference type="InterPro" id="IPR036514">
    <property type="entry name" value="SGNH_hydro_sf"/>
</dbReference>
<gene>
    <name evidence="3" type="ORF">J5W02_02590</name>
</gene>
<dbReference type="RefSeq" id="WP_219964080.1">
    <property type="nucleotide sequence ID" value="NZ_JAGFNZ010000001.1"/>
</dbReference>
<feature type="compositionally biased region" description="Low complexity" evidence="1">
    <location>
        <begin position="45"/>
        <end position="61"/>
    </location>
</feature>
<reference evidence="3 4" key="1">
    <citation type="submission" date="2021-03" db="EMBL/GenBank/DDBJ databases">
        <title>Caproiciproducens sp. nov. isolated from feces of cow.</title>
        <authorList>
            <person name="Choi J.-Y."/>
        </authorList>
    </citation>
    <scope>NUCLEOTIDE SEQUENCE [LARGE SCALE GENOMIC DNA]</scope>
    <source>
        <strain evidence="3 4">AGMB10547</strain>
    </source>
</reference>
<dbReference type="Gene3D" id="3.40.50.1110">
    <property type="entry name" value="SGNH hydrolase"/>
    <property type="match status" value="1"/>
</dbReference>
<evidence type="ECO:0000259" key="2">
    <source>
        <dbReference type="Pfam" id="PF13472"/>
    </source>
</evidence>
<name>A0ABS7DK61_9FIRM</name>
<accession>A0ABS7DK61</accession>
<proteinExistence type="predicted"/>
<dbReference type="Pfam" id="PF13472">
    <property type="entry name" value="Lipase_GDSL_2"/>
    <property type="match status" value="1"/>
</dbReference>
<organism evidence="3 4">
    <name type="scientific">Caproiciproducens faecalis</name>
    <dbReference type="NCBI Taxonomy" id="2820301"/>
    <lineage>
        <taxon>Bacteria</taxon>
        <taxon>Bacillati</taxon>
        <taxon>Bacillota</taxon>
        <taxon>Clostridia</taxon>
        <taxon>Eubacteriales</taxon>
        <taxon>Acutalibacteraceae</taxon>
        <taxon>Caproiciproducens</taxon>
    </lineage>
</organism>
<dbReference type="Proteomes" id="UP000719942">
    <property type="component" value="Unassembled WGS sequence"/>
</dbReference>
<evidence type="ECO:0000313" key="4">
    <source>
        <dbReference type="Proteomes" id="UP000719942"/>
    </source>
</evidence>
<sequence>MNHNKDYGKAGIALLAAGLLVLSGCGQNQPNVSSSAPASSAVQSEVSSAVSSQEASSQAPVTSSQPEDSVAVQASAKADASYLDDAVFIGDSVSLKLKNYVTAKRKSDPSFFGKAQFLAAGSMGSGNALKPLNTSSIHPSYNGNKALLEDNVAAMGAKKVYIMLGANDLALYGIDGSVDNMSKLIGKIKGKSPEAKIFVQSATPIIKEQQMTTLNNPNLSAYDAKLAEMCKKNGYYYIDVAAVMRNSEGNLIPEYCSDPDNLGIHFTDKACQVWIDYILTHTVK</sequence>
<feature type="domain" description="SGNH hydrolase-type esterase" evidence="2">
    <location>
        <begin position="151"/>
        <end position="270"/>
    </location>
</feature>
<evidence type="ECO:0000313" key="3">
    <source>
        <dbReference type="EMBL" id="MBW7571691.1"/>
    </source>
</evidence>
<comment type="caution">
    <text evidence="3">The sequence shown here is derived from an EMBL/GenBank/DDBJ whole genome shotgun (WGS) entry which is preliminary data.</text>
</comment>
<feature type="region of interest" description="Disordered" evidence="1">
    <location>
        <begin position="45"/>
        <end position="70"/>
    </location>
</feature>
<dbReference type="SUPFAM" id="SSF52266">
    <property type="entry name" value="SGNH hydrolase"/>
    <property type="match status" value="1"/>
</dbReference>
<protein>
    <recommendedName>
        <fullName evidence="2">SGNH hydrolase-type esterase domain-containing protein</fullName>
    </recommendedName>
</protein>
<dbReference type="PROSITE" id="PS51257">
    <property type="entry name" value="PROKAR_LIPOPROTEIN"/>
    <property type="match status" value="1"/>
</dbReference>
<dbReference type="InterPro" id="IPR013830">
    <property type="entry name" value="SGNH_hydro"/>
</dbReference>
<keyword evidence="4" id="KW-1185">Reference proteome</keyword>
<evidence type="ECO:0000256" key="1">
    <source>
        <dbReference type="SAM" id="MobiDB-lite"/>
    </source>
</evidence>
<dbReference type="EMBL" id="JAGFNZ010000001">
    <property type="protein sequence ID" value="MBW7571691.1"/>
    <property type="molecule type" value="Genomic_DNA"/>
</dbReference>